<dbReference type="Proteomes" id="UP001638806">
    <property type="component" value="Unassembled WGS sequence"/>
</dbReference>
<gene>
    <name evidence="1" type="ORF">ACCO45_008720</name>
</gene>
<reference evidence="1" key="1">
    <citation type="submission" date="2024-12" db="EMBL/GenBank/DDBJ databases">
        <title>Comparative genomics and development of molecular markers within Purpureocillium lilacinum and among Purpureocillium species.</title>
        <authorList>
            <person name="Yeh Z.-Y."/>
            <person name="Ni N.-T."/>
            <person name="Lo P.-H."/>
            <person name="Mushyakhwo K."/>
            <person name="Lin C.-F."/>
            <person name="Nai Y.-S."/>
        </authorList>
    </citation>
    <scope>NUCLEOTIDE SEQUENCE</scope>
    <source>
        <strain evidence="1">NCHU-NPUST-175</strain>
    </source>
</reference>
<keyword evidence="2" id="KW-1185">Reference proteome</keyword>
<accession>A0ACC4DQJ5</accession>
<proteinExistence type="predicted"/>
<organism evidence="1 2">
    <name type="scientific">Purpureocillium lilacinum</name>
    <name type="common">Paecilomyces lilacinus</name>
    <dbReference type="NCBI Taxonomy" id="33203"/>
    <lineage>
        <taxon>Eukaryota</taxon>
        <taxon>Fungi</taxon>
        <taxon>Dikarya</taxon>
        <taxon>Ascomycota</taxon>
        <taxon>Pezizomycotina</taxon>
        <taxon>Sordariomycetes</taxon>
        <taxon>Hypocreomycetidae</taxon>
        <taxon>Hypocreales</taxon>
        <taxon>Ophiocordycipitaceae</taxon>
        <taxon>Purpureocillium</taxon>
    </lineage>
</organism>
<dbReference type="EMBL" id="JBGNUJ010000007">
    <property type="protein sequence ID" value="KAL3958142.1"/>
    <property type="molecule type" value="Genomic_DNA"/>
</dbReference>
<protein>
    <submittedName>
        <fullName evidence="1">Uncharacterized protein</fullName>
    </submittedName>
</protein>
<evidence type="ECO:0000313" key="1">
    <source>
        <dbReference type="EMBL" id="KAL3958142.1"/>
    </source>
</evidence>
<sequence>MAGRHTPGGLAAHPSISVRTFLIAGLLVDVYGLEELEPNVPITCLWLLHPRTYNRGNMRDFAYHCVGTFIQHRLTVGLKRGLLALAFDLPNHGTRLVSGKRNKTWKEGNQDHALDMISIILAAKRDLATLIDLIGGYLGRGPIERHVTLGWSLGGHIVWEAWLEEQRIDAAVVVVGCPDFLGLMRTRASDAKSNCSGSVVDDQTLPGDFLSAWLAHDPRYFLFGSDPVPQLPLSSVEQRRLRPLLDSRVRAKSLFVCSGADDILVPYATSQPVLDVLKDAVRLGGWYTEGAVTVEDRVYEGVGHDFSTEMVKDTVEWLISCIARGSNRKVISGGDVRSCL</sequence>
<comment type="caution">
    <text evidence="1">The sequence shown here is derived from an EMBL/GenBank/DDBJ whole genome shotgun (WGS) entry which is preliminary data.</text>
</comment>
<evidence type="ECO:0000313" key="2">
    <source>
        <dbReference type="Proteomes" id="UP001638806"/>
    </source>
</evidence>
<name>A0ACC4DQJ5_PURLI</name>